<evidence type="ECO:0000313" key="3">
    <source>
        <dbReference type="EMBL" id="HIS79741.1"/>
    </source>
</evidence>
<feature type="non-terminal residue" evidence="3">
    <location>
        <position position="80"/>
    </location>
</feature>
<dbReference type="PROSITE" id="PS51257">
    <property type="entry name" value="PROKAR_LIPOPROTEIN"/>
    <property type="match status" value="1"/>
</dbReference>
<comment type="caution">
    <text evidence="3">The sequence shown here is derived from an EMBL/GenBank/DDBJ whole genome shotgun (WGS) entry which is preliminary data.</text>
</comment>
<feature type="compositionally biased region" description="Low complexity" evidence="1">
    <location>
        <begin position="25"/>
        <end position="35"/>
    </location>
</feature>
<dbReference type="EMBL" id="DVJM01000229">
    <property type="protein sequence ID" value="HIS79741.1"/>
    <property type="molecule type" value="Genomic_DNA"/>
</dbReference>
<sequence length="80" mass="8185">MKRALSLLLAAVLCTGMFAGCTGTETTSSAAASTAEESKTEESKAEESTADASADLSGTVSTNGSTSMEEVMMGLTEYFK</sequence>
<feature type="compositionally biased region" description="Polar residues" evidence="1">
    <location>
        <begin position="56"/>
        <end position="68"/>
    </location>
</feature>
<feature type="signal peptide" evidence="2">
    <location>
        <begin position="1"/>
        <end position="19"/>
    </location>
</feature>
<reference evidence="3" key="2">
    <citation type="journal article" date="2021" name="PeerJ">
        <title>Extensive microbial diversity within the chicken gut microbiome revealed by metagenomics and culture.</title>
        <authorList>
            <person name="Gilroy R."/>
            <person name="Ravi A."/>
            <person name="Getino M."/>
            <person name="Pursley I."/>
            <person name="Horton D.L."/>
            <person name="Alikhan N.F."/>
            <person name="Baker D."/>
            <person name="Gharbi K."/>
            <person name="Hall N."/>
            <person name="Watson M."/>
            <person name="Adriaenssens E.M."/>
            <person name="Foster-Nyarko E."/>
            <person name="Jarju S."/>
            <person name="Secka A."/>
            <person name="Antonio M."/>
            <person name="Oren A."/>
            <person name="Chaudhuri R.R."/>
            <person name="La Ragione R."/>
            <person name="Hildebrand F."/>
            <person name="Pallen M.J."/>
        </authorList>
    </citation>
    <scope>NUCLEOTIDE SEQUENCE</scope>
    <source>
        <strain evidence="3">6086</strain>
    </source>
</reference>
<feature type="chain" id="PRO_5038669186" evidence="2">
    <location>
        <begin position="20"/>
        <end position="80"/>
    </location>
</feature>
<dbReference type="AlphaFoldDB" id="A0A9D1FTG9"/>
<gene>
    <name evidence="3" type="ORF">IAD03_10275</name>
</gene>
<keyword evidence="2" id="KW-0732">Signal</keyword>
<dbReference type="Proteomes" id="UP000824141">
    <property type="component" value="Unassembled WGS sequence"/>
</dbReference>
<organism evidence="3 4">
    <name type="scientific">Candidatus Caccousia stercoris</name>
    <dbReference type="NCBI Taxonomy" id="2840723"/>
    <lineage>
        <taxon>Bacteria</taxon>
        <taxon>Bacillati</taxon>
        <taxon>Bacillota</taxon>
        <taxon>Clostridia</taxon>
        <taxon>Eubacteriales</taxon>
        <taxon>Oscillospiraceae</taxon>
        <taxon>Oscillospiraceae incertae sedis</taxon>
        <taxon>Candidatus Caccousia</taxon>
    </lineage>
</organism>
<reference evidence="3" key="1">
    <citation type="submission" date="2020-10" db="EMBL/GenBank/DDBJ databases">
        <authorList>
            <person name="Gilroy R."/>
        </authorList>
    </citation>
    <scope>NUCLEOTIDE SEQUENCE</scope>
    <source>
        <strain evidence="3">6086</strain>
    </source>
</reference>
<proteinExistence type="predicted"/>
<protein>
    <submittedName>
        <fullName evidence="3">Phosphate ABC transporter substrate-binding protein</fullName>
    </submittedName>
</protein>
<evidence type="ECO:0000256" key="2">
    <source>
        <dbReference type="SAM" id="SignalP"/>
    </source>
</evidence>
<accession>A0A9D1FTG9</accession>
<feature type="compositionally biased region" description="Basic and acidic residues" evidence="1">
    <location>
        <begin position="36"/>
        <end position="47"/>
    </location>
</feature>
<evidence type="ECO:0000313" key="4">
    <source>
        <dbReference type="Proteomes" id="UP000824141"/>
    </source>
</evidence>
<feature type="region of interest" description="Disordered" evidence="1">
    <location>
        <begin position="25"/>
        <end position="68"/>
    </location>
</feature>
<name>A0A9D1FTG9_9FIRM</name>
<evidence type="ECO:0000256" key="1">
    <source>
        <dbReference type="SAM" id="MobiDB-lite"/>
    </source>
</evidence>